<reference evidence="2" key="2">
    <citation type="submission" date="2008-08" db="EMBL/GenBank/DDBJ databases">
        <authorList>
            <consortium name="Diatom Consortium"/>
            <person name="Grigoriev I."/>
            <person name="Grimwood J."/>
            <person name="Kuo A."/>
            <person name="Otillar R.P."/>
            <person name="Salamov A."/>
            <person name="Detter J.C."/>
            <person name="Lindquist E."/>
            <person name="Shapiro H."/>
            <person name="Lucas S."/>
            <person name="Glavina del Rio T."/>
            <person name="Pitluck S."/>
            <person name="Rokhsar D."/>
            <person name="Bowler C."/>
        </authorList>
    </citation>
    <scope>GENOME REANNOTATION</scope>
    <source>
        <strain evidence="2">CCAP 1055/1</strain>
    </source>
</reference>
<dbReference type="PaxDb" id="2850-Phatr35030"/>
<dbReference type="EMBL" id="CM000609">
    <property type="protein sequence ID" value="EEC49141.1"/>
    <property type="molecule type" value="Genomic_DNA"/>
</dbReference>
<proteinExistence type="predicted"/>
<dbReference type="HOGENOM" id="CLU_1339799_0_0_1"/>
<sequence>MSRFARGLFTATTVAMANRAMCNVLYNRSYVQESYELDAMVEKMSPGFLAALENNNGIEVPRPDGSEYTVGSYEWCNSYASDELSDYDWDAACEKADISAELDVIVETVSPGFWGNYSLHHKEQVIRGSNTSNFRDDPYEWCSSEVADKLDDTEWNSKCDSLGRRRLQQAPIIHWHAIATSSASELMIAHHRVPRVNESVRRVKEIGRS</sequence>
<gene>
    <name evidence="1" type="ORF">PHATRDRAFT_35030</name>
</gene>
<accession>B7FXD4</accession>
<dbReference type="Proteomes" id="UP000000759">
    <property type="component" value="Chromosome 6"/>
</dbReference>
<evidence type="ECO:0000313" key="2">
    <source>
        <dbReference type="Proteomes" id="UP000000759"/>
    </source>
</evidence>
<dbReference type="RefSeq" id="XP_002179318.1">
    <property type="nucleotide sequence ID" value="XM_002179282.1"/>
</dbReference>
<dbReference type="OrthoDB" id="10510864at2759"/>
<dbReference type="KEGG" id="pti:PHATRDRAFT_35030"/>
<reference evidence="1 2" key="1">
    <citation type="journal article" date="2008" name="Nature">
        <title>The Phaeodactylum genome reveals the evolutionary history of diatom genomes.</title>
        <authorList>
            <person name="Bowler C."/>
            <person name="Allen A.E."/>
            <person name="Badger J.H."/>
            <person name="Grimwood J."/>
            <person name="Jabbari K."/>
            <person name="Kuo A."/>
            <person name="Maheswari U."/>
            <person name="Martens C."/>
            <person name="Maumus F."/>
            <person name="Otillar R.P."/>
            <person name="Rayko E."/>
            <person name="Salamov A."/>
            <person name="Vandepoele K."/>
            <person name="Beszteri B."/>
            <person name="Gruber A."/>
            <person name="Heijde M."/>
            <person name="Katinka M."/>
            <person name="Mock T."/>
            <person name="Valentin K."/>
            <person name="Verret F."/>
            <person name="Berges J.A."/>
            <person name="Brownlee C."/>
            <person name="Cadoret J.P."/>
            <person name="Chiovitti A."/>
            <person name="Choi C.J."/>
            <person name="Coesel S."/>
            <person name="De Martino A."/>
            <person name="Detter J.C."/>
            <person name="Durkin C."/>
            <person name="Falciatore A."/>
            <person name="Fournet J."/>
            <person name="Haruta M."/>
            <person name="Huysman M.J."/>
            <person name="Jenkins B.D."/>
            <person name="Jiroutova K."/>
            <person name="Jorgensen R.E."/>
            <person name="Joubert Y."/>
            <person name="Kaplan A."/>
            <person name="Kroger N."/>
            <person name="Kroth P.G."/>
            <person name="La Roche J."/>
            <person name="Lindquist E."/>
            <person name="Lommer M."/>
            <person name="Martin-Jezequel V."/>
            <person name="Lopez P.J."/>
            <person name="Lucas S."/>
            <person name="Mangogna M."/>
            <person name="McGinnis K."/>
            <person name="Medlin L.K."/>
            <person name="Montsant A."/>
            <person name="Oudot-Le Secq M.P."/>
            <person name="Napoli C."/>
            <person name="Obornik M."/>
            <person name="Parker M.S."/>
            <person name="Petit J.L."/>
            <person name="Porcel B.M."/>
            <person name="Poulsen N."/>
            <person name="Robison M."/>
            <person name="Rychlewski L."/>
            <person name="Rynearson T.A."/>
            <person name="Schmutz J."/>
            <person name="Shapiro H."/>
            <person name="Siaut M."/>
            <person name="Stanley M."/>
            <person name="Sussman M.R."/>
            <person name="Taylor A.R."/>
            <person name="Vardi A."/>
            <person name="von Dassow P."/>
            <person name="Vyverman W."/>
            <person name="Willis A."/>
            <person name="Wyrwicz L.S."/>
            <person name="Rokhsar D.S."/>
            <person name="Weissenbach J."/>
            <person name="Armbrust E.V."/>
            <person name="Green B.R."/>
            <person name="Van de Peer Y."/>
            <person name="Grigoriev I.V."/>
        </authorList>
    </citation>
    <scope>NUCLEOTIDE SEQUENCE [LARGE SCALE GENOMIC DNA]</scope>
    <source>
        <strain evidence="1 2">CCAP 1055/1</strain>
    </source>
</reference>
<evidence type="ECO:0000313" key="1">
    <source>
        <dbReference type="EMBL" id="EEC49141.1"/>
    </source>
</evidence>
<name>B7FXD4_PHATC</name>
<dbReference type="InParanoid" id="B7FXD4"/>
<organism evidence="1 2">
    <name type="scientific">Phaeodactylum tricornutum (strain CCAP 1055/1)</name>
    <dbReference type="NCBI Taxonomy" id="556484"/>
    <lineage>
        <taxon>Eukaryota</taxon>
        <taxon>Sar</taxon>
        <taxon>Stramenopiles</taxon>
        <taxon>Ochrophyta</taxon>
        <taxon>Bacillariophyta</taxon>
        <taxon>Bacillariophyceae</taxon>
        <taxon>Bacillariophycidae</taxon>
        <taxon>Naviculales</taxon>
        <taxon>Phaeodactylaceae</taxon>
        <taxon>Phaeodactylum</taxon>
    </lineage>
</organism>
<dbReference type="AlphaFoldDB" id="B7FXD4"/>
<dbReference type="GeneID" id="7199981"/>
<protein>
    <submittedName>
        <fullName evidence="1">Uncharacterized protein</fullName>
    </submittedName>
</protein>
<keyword evidence="2" id="KW-1185">Reference proteome</keyword>